<dbReference type="Pfam" id="PF04607">
    <property type="entry name" value="RelA_SpoT"/>
    <property type="match status" value="1"/>
</dbReference>
<dbReference type="PANTHER" id="PTHR21262:SF31">
    <property type="entry name" value="GTP PYROPHOSPHOKINASE"/>
    <property type="match status" value="1"/>
</dbReference>
<dbReference type="InterPro" id="IPR003607">
    <property type="entry name" value="HD/PDEase_dom"/>
</dbReference>
<name>A0A0G0JQR5_9BACT</name>
<dbReference type="InterPro" id="IPR012675">
    <property type="entry name" value="Beta-grasp_dom_sf"/>
</dbReference>
<dbReference type="CDD" id="cd00077">
    <property type="entry name" value="HDc"/>
    <property type="match status" value="1"/>
</dbReference>
<organism evidence="5 6">
    <name type="scientific">Candidatus Falkowbacteria bacterium GW2011_GWE1_38_31</name>
    <dbReference type="NCBI Taxonomy" id="1618638"/>
    <lineage>
        <taxon>Bacteria</taxon>
        <taxon>Candidatus Falkowiibacteriota</taxon>
    </lineage>
</organism>
<dbReference type="SMART" id="SM00954">
    <property type="entry name" value="RelA_SpoT"/>
    <property type="match status" value="1"/>
</dbReference>
<dbReference type="InterPro" id="IPR012676">
    <property type="entry name" value="TGS-like"/>
</dbReference>
<dbReference type="Pfam" id="PF02824">
    <property type="entry name" value="TGS"/>
    <property type="match status" value="1"/>
</dbReference>
<dbReference type="Pfam" id="PF13328">
    <property type="entry name" value="HD_4"/>
    <property type="match status" value="1"/>
</dbReference>
<dbReference type="PATRIC" id="fig|1618638.3.peg.946"/>
<evidence type="ECO:0000259" key="4">
    <source>
        <dbReference type="PROSITE" id="PS51880"/>
    </source>
</evidence>
<dbReference type="InterPro" id="IPR004811">
    <property type="entry name" value="RelA/Spo_fam"/>
</dbReference>
<comment type="function">
    <text evidence="2">In eubacteria ppGpp (guanosine 3'-diphosphate 5'-diphosphate) is a mediator of the stringent response that coordinates a variety of cellular activities in response to changes in nutritional abundance.</text>
</comment>
<dbReference type="CDD" id="cd01668">
    <property type="entry name" value="TGS_RSH"/>
    <property type="match status" value="1"/>
</dbReference>
<dbReference type="Gene3D" id="1.10.3210.10">
    <property type="entry name" value="Hypothetical protein af1432"/>
    <property type="match status" value="1"/>
</dbReference>
<dbReference type="SUPFAM" id="SSF109604">
    <property type="entry name" value="HD-domain/PDEase-like"/>
    <property type="match status" value="1"/>
</dbReference>
<dbReference type="FunFam" id="3.30.460.10:FF:000001">
    <property type="entry name" value="GTP pyrophosphokinase RelA"/>
    <property type="match status" value="1"/>
</dbReference>
<dbReference type="InterPro" id="IPR007685">
    <property type="entry name" value="RelA_SpoT"/>
</dbReference>
<dbReference type="PROSITE" id="PS51831">
    <property type="entry name" value="HD"/>
    <property type="match status" value="1"/>
</dbReference>
<dbReference type="Gene3D" id="3.30.460.10">
    <property type="entry name" value="Beta Polymerase, domain 2"/>
    <property type="match status" value="1"/>
</dbReference>
<dbReference type="SMART" id="SM00471">
    <property type="entry name" value="HDc"/>
    <property type="match status" value="1"/>
</dbReference>
<dbReference type="PROSITE" id="PS51880">
    <property type="entry name" value="TGS"/>
    <property type="match status" value="1"/>
</dbReference>
<sequence>MTIDQIINKVKENDPQADTDLLALAYEYAEKAHGSQKRKSGEPYIQHCLHTAFVLAQIKADLNTVIAGILHDVPEDTDRTLEDIQKNFGEEVAFLVEGITKLSKIKYRGVERYRESLRKMFLAMAKDVRVILIKFSDRLHNLRTLDALPKEKRLRIAQETMEIYAPIAGILGVWRLKWQLEDICFKYLYPEEYKKLEYKYEVEKKVERNKYTQKVKNILGQKLQENNITFTIESRFKHLYSIYKKIQQKDRQFDEIYDVFALRVIVPTIQDCYKTLGIIHGLWKPKANRIKDYIAVPKPNGYSSLHTTVFGPENKATEFQIRTPEMHEKSLYGIAAHWHYKQMTGGDAKPGKQPRWIQDLLNIQRDAKDTDDFIQKIKVDVFKNRIFVFSPKGDVFDLPENSTPIDFAYAVHTEIGNKAMAALVNTDIAPLDRALKNGDLVEIVIDKKRKGPNRDWLKFVKSHRAKEKIMQAAKVSRFEQLRRIIPGI</sequence>
<dbReference type="Gene3D" id="3.10.20.30">
    <property type="match status" value="1"/>
</dbReference>
<dbReference type="PANTHER" id="PTHR21262">
    <property type="entry name" value="GUANOSINE-3',5'-BIS DIPHOSPHATE 3'-PYROPHOSPHOHYDROLASE"/>
    <property type="match status" value="1"/>
</dbReference>
<dbReference type="CDD" id="cd05399">
    <property type="entry name" value="NT_Rel-Spo_like"/>
    <property type="match status" value="1"/>
</dbReference>
<dbReference type="GO" id="GO:0015969">
    <property type="term" value="P:guanosine tetraphosphate metabolic process"/>
    <property type="evidence" value="ECO:0007669"/>
    <property type="project" value="InterPro"/>
</dbReference>
<evidence type="ECO:0000256" key="2">
    <source>
        <dbReference type="RuleBase" id="RU003847"/>
    </source>
</evidence>
<evidence type="ECO:0000256" key="1">
    <source>
        <dbReference type="ARBA" id="ARBA00025704"/>
    </source>
</evidence>
<dbReference type="SUPFAM" id="SSF81301">
    <property type="entry name" value="Nucleotidyltransferase"/>
    <property type="match status" value="1"/>
</dbReference>
<dbReference type="NCBIfam" id="TIGR00691">
    <property type="entry name" value="spoT_relA"/>
    <property type="match status" value="1"/>
</dbReference>
<dbReference type="InterPro" id="IPR004095">
    <property type="entry name" value="TGS"/>
</dbReference>
<reference evidence="5 6" key="1">
    <citation type="journal article" date="2015" name="Nature">
        <title>rRNA introns, odd ribosomes, and small enigmatic genomes across a large radiation of phyla.</title>
        <authorList>
            <person name="Brown C.T."/>
            <person name="Hug L.A."/>
            <person name="Thomas B.C."/>
            <person name="Sharon I."/>
            <person name="Castelle C.J."/>
            <person name="Singh A."/>
            <person name="Wilkins M.J."/>
            <person name="Williams K.H."/>
            <person name="Banfield J.F."/>
        </authorList>
    </citation>
    <scope>NUCLEOTIDE SEQUENCE [LARGE SCALE GENOMIC DNA]</scope>
</reference>
<feature type="domain" description="TGS" evidence="4">
    <location>
        <begin position="382"/>
        <end position="445"/>
    </location>
</feature>
<accession>A0A0G0JQR5</accession>
<feature type="domain" description="HD" evidence="3">
    <location>
        <begin position="44"/>
        <end position="142"/>
    </location>
</feature>
<comment type="pathway">
    <text evidence="1">Purine metabolism.</text>
</comment>
<dbReference type="InterPro" id="IPR033655">
    <property type="entry name" value="TGS_RelA/SpoT"/>
</dbReference>
<dbReference type="Proteomes" id="UP000034022">
    <property type="component" value="Unassembled WGS sequence"/>
</dbReference>
<evidence type="ECO:0000313" key="5">
    <source>
        <dbReference type="EMBL" id="KKQ69928.1"/>
    </source>
</evidence>
<dbReference type="SUPFAM" id="SSF81271">
    <property type="entry name" value="TGS-like"/>
    <property type="match status" value="1"/>
</dbReference>
<dbReference type="InterPro" id="IPR043519">
    <property type="entry name" value="NT_sf"/>
</dbReference>
<dbReference type="FunFam" id="1.10.3210.10:FF:000001">
    <property type="entry name" value="GTP pyrophosphokinase RelA"/>
    <property type="match status" value="1"/>
</dbReference>
<dbReference type="AlphaFoldDB" id="A0A0G0JQR5"/>
<dbReference type="EMBL" id="LBUU01000008">
    <property type="protein sequence ID" value="KKQ69928.1"/>
    <property type="molecule type" value="Genomic_DNA"/>
</dbReference>
<proteinExistence type="inferred from homology"/>
<dbReference type="InterPro" id="IPR006674">
    <property type="entry name" value="HD_domain"/>
</dbReference>
<evidence type="ECO:0000313" key="6">
    <source>
        <dbReference type="Proteomes" id="UP000034022"/>
    </source>
</evidence>
<evidence type="ECO:0000259" key="3">
    <source>
        <dbReference type="PROSITE" id="PS51831"/>
    </source>
</evidence>
<dbReference type="GO" id="GO:0005886">
    <property type="term" value="C:plasma membrane"/>
    <property type="evidence" value="ECO:0007669"/>
    <property type="project" value="TreeGrafter"/>
</dbReference>
<comment type="caution">
    <text evidence="5">The sequence shown here is derived from an EMBL/GenBank/DDBJ whole genome shotgun (WGS) entry which is preliminary data.</text>
</comment>
<comment type="similarity">
    <text evidence="2">Belongs to the relA/spoT family.</text>
</comment>
<gene>
    <name evidence="5" type="ORF">US91_C0008G0048</name>
</gene>
<protein>
    <submittedName>
        <fullName evidence="5">RelA/SpoT family protein</fullName>
    </submittedName>
</protein>
<dbReference type="FunFam" id="3.10.20.30:FF:000002">
    <property type="entry name" value="GTP pyrophosphokinase (RelA/SpoT)"/>
    <property type="match status" value="1"/>
</dbReference>